<protein>
    <submittedName>
        <fullName evidence="1">Uncharacterized protein</fullName>
    </submittedName>
</protein>
<reference evidence="1 2" key="1">
    <citation type="journal article" date="2019" name="Commun. Biol.">
        <title>The bagworm genome reveals a unique fibroin gene that provides high tensile strength.</title>
        <authorList>
            <person name="Kono N."/>
            <person name="Nakamura H."/>
            <person name="Ohtoshi R."/>
            <person name="Tomita M."/>
            <person name="Numata K."/>
            <person name="Arakawa K."/>
        </authorList>
    </citation>
    <scope>NUCLEOTIDE SEQUENCE [LARGE SCALE GENOMIC DNA]</scope>
</reference>
<comment type="caution">
    <text evidence="1">The sequence shown here is derived from an EMBL/GenBank/DDBJ whole genome shotgun (WGS) entry which is preliminary data.</text>
</comment>
<name>A0A4C1V0I4_EUMVA</name>
<evidence type="ECO:0000313" key="1">
    <source>
        <dbReference type="EMBL" id="GBP32258.1"/>
    </source>
</evidence>
<evidence type="ECO:0000313" key="2">
    <source>
        <dbReference type="Proteomes" id="UP000299102"/>
    </source>
</evidence>
<dbReference type="AlphaFoldDB" id="A0A4C1V0I4"/>
<sequence length="114" mass="12736">MRVQFLRCRNKKLARHVSCTSSHTRVTLSLPRHLPAPGIEAAVSADHALDRGADRYPELDSIPILVSLLICPTPDSDGCTAFNSEQILIQVGSDSGLALFVEYDKARWWWRTDC</sequence>
<dbReference type="Proteomes" id="UP000299102">
    <property type="component" value="Unassembled WGS sequence"/>
</dbReference>
<accession>A0A4C1V0I4</accession>
<keyword evidence="2" id="KW-1185">Reference proteome</keyword>
<proteinExistence type="predicted"/>
<gene>
    <name evidence="1" type="ORF">EVAR_86090_1</name>
</gene>
<organism evidence="1 2">
    <name type="scientific">Eumeta variegata</name>
    <name type="common">Bagworm moth</name>
    <name type="synonym">Eumeta japonica</name>
    <dbReference type="NCBI Taxonomy" id="151549"/>
    <lineage>
        <taxon>Eukaryota</taxon>
        <taxon>Metazoa</taxon>
        <taxon>Ecdysozoa</taxon>
        <taxon>Arthropoda</taxon>
        <taxon>Hexapoda</taxon>
        <taxon>Insecta</taxon>
        <taxon>Pterygota</taxon>
        <taxon>Neoptera</taxon>
        <taxon>Endopterygota</taxon>
        <taxon>Lepidoptera</taxon>
        <taxon>Glossata</taxon>
        <taxon>Ditrysia</taxon>
        <taxon>Tineoidea</taxon>
        <taxon>Psychidae</taxon>
        <taxon>Oiketicinae</taxon>
        <taxon>Eumeta</taxon>
    </lineage>
</organism>
<dbReference type="EMBL" id="BGZK01000257">
    <property type="protein sequence ID" value="GBP32258.1"/>
    <property type="molecule type" value="Genomic_DNA"/>
</dbReference>